<feature type="region of interest" description="Disordered" evidence="1">
    <location>
        <begin position="280"/>
        <end position="305"/>
    </location>
</feature>
<reference evidence="2" key="1">
    <citation type="submission" date="2021-01" db="EMBL/GenBank/DDBJ databases">
        <authorList>
            <person name="Corre E."/>
            <person name="Pelletier E."/>
            <person name="Niang G."/>
            <person name="Scheremetjew M."/>
            <person name="Finn R."/>
            <person name="Kale V."/>
            <person name="Holt S."/>
            <person name="Cochrane G."/>
            <person name="Meng A."/>
            <person name="Brown T."/>
            <person name="Cohen L."/>
        </authorList>
    </citation>
    <scope>NUCLEOTIDE SEQUENCE</scope>
    <source>
        <strain evidence="2">NIES-2562</strain>
    </source>
</reference>
<sequence>MGDACARSPTEGKVNKGDAIEGNELGFSTSEVEAQLTVPPSVTSSPEEQQINTNEESLLEPSESGTGNLHNEAASAQQELMSRRDKLEQALSNANEGFMTSQASLHSLSDLAAFYRRRAADFDVLRERLRRELSALDEDLKAEGLTNFGDSKQSRNKADVRSSSAALEGRTLHDLVQELEVWKETATVAKLEAEKWERVGRQLQAENAALRKQSLNEKEGIFNSISAEAQRAHSDLLLKVQDLSAFRSMLETSLVSERSTVMEDILSSLNKREAKQKVNVEETELAGSTTTRTTPDVRKSVSQQAVDPPTISTAILWELVKSDPSIARMEQFFHPLSAVSNHSQLDARMRGVGEKQDNYAVSEIMRTVRGRLERIEKRGIGPRAPIYYSTSQSMEDAEKGLPESTTSNKLWRPLPVPPPTLKSAGGKQMRTRPRPKHVEQIEASPLSVRCLLGHMLKGERGTREESKSLPALSSSGRNRGSITAR</sequence>
<protein>
    <recommendedName>
        <fullName evidence="3">Cilia- and flagella-associated protein 157</fullName>
    </recommendedName>
</protein>
<name>A0A7S3D742_9EUKA</name>
<evidence type="ECO:0008006" key="3">
    <source>
        <dbReference type="Google" id="ProtNLM"/>
    </source>
</evidence>
<feature type="region of interest" description="Disordered" evidence="1">
    <location>
        <begin position="392"/>
        <end position="437"/>
    </location>
</feature>
<feature type="compositionally biased region" description="Polar residues" evidence="1">
    <location>
        <begin position="26"/>
        <end position="56"/>
    </location>
</feature>
<dbReference type="EMBL" id="HBIB01016316">
    <property type="protein sequence ID" value="CAE0248416.1"/>
    <property type="molecule type" value="Transcribed_RNA"/>
</dbReference>
<dbReference type="AlphaFoldDB" id="A0A7S3D742"/>
<proteinExistence type="predicted"/>
<feature type="compositionally biased region" description="Polar residues" evidence="1">
    <location>
        <begin position="286"/>
        <end position="305"/>
    </location>
</feature>
<evidence type="ECO:0000313" key="2">
    <source>
        <dbReference type="EMBL" id="CAE0248416.1"/>
    </source>
</evidence>
<feature type="compositionally biased region" description="Basic and acidic residues" evidence="1">
    <location>
        <begin position="456"/>
        <end position="467"/>
    </location>
</feature>
<gene>
    <name evidence="2" type="ORF">PBIL07802_LOCUS10612</name>
</gene>
<feature type="region of interest" description="Disordered" evidence="1">
    <location>
        <begin position="455"/>
        <end position="485"/>
    </location>
</feature>
<feature type="compositionally biased region" description="Polar residues" evidence="1">
    <location>
        <begin position="63"/>
        <end position="80"/>
    </location>
</feature>
<feature type="compositionally biased region" description="Polar residues" evidence="1">
    <location>
        <begin position="471"/>
        <end position="485"/>
    </location>
</feature>
<accession>A0A7S3D742</accession>
<organism evidence="2">
    <name type="scientific">Palpitomonas bilix</name>
    <dbReference type="NCBI Taxonomy" id="652834"/>
    <lineage>
        <taxon>Eukaryota</taxon>
        <taxon>Eukaryota incertae sedis</taxon>
    </lineage>
</organism>
<feature type="region of interest" description="Disordered" evidence="1">
    <location>
        <begin position="1"/>
        <end position="84"/>
    </location>
</feature>
<evidence type="ECO:0000256" key="1">
    <source>
        <dbReference type="SAM" id="MobiDB-lite"/>
    </source>
</evidence>